<feature type="compositionally biased region" description="Gly residues" evidence="1">
    <location>
        <begin position="70"/>
        <end position="94"/>
    </location>
</feature>
<evidence type="ECO:0000313" key="4">
    <source>
        <dbReference type="Proteomes" id="UP000600918"/>
    </source>
</evidence>
<accession>A0A834PA88</accession>
<comment type="caution">
    <text evidence="3">The sequence shown here is derived from an EMBL/GenBank/DDBJ whole genome shotgun (WGS) entry which is preliminary data.</text>
</comment>
<keyword evidence="2" id="KW-1133">Transmembrane helix</keyword>
<keyword evidence="4" id="KW-1185">Reference proteome</keyword>
<keyword evidence="2" id="KW-0472">Membrane</keyword>
<keyword evidence="2" id="KW-0812">Transmembrane</keyword>
<sequence>MRSLEDKITRESDIWKEDKTFDALSASWDISERLNFSSLMTIESVIIIINFSVIVKKDKREKRVAEGEAEGGGGGEEGGGGGDGGGSGGGGGGEAIKALPNKYKR</sequence>
<evidence type="ECO:0000256" key="1">
    <source>
        <dbReference type="SAM" id="MobiDB-lite"/>
    </source>
</evidence>
<name>A0A834PA88_VESPE</name>
<dbReference type="EMBL" id="JACSDY010000002">
    <property type="protein sequence ID" value="KAF7434455.1"/>
    <property type="molecule type" value="Genomic_DNA"/>
</dbReference>
<evidence type="ECO:0000256" key="2">
    <source>
        <dbReference type="SAM" id="Phobius"/>
    </source>
</evidence>
<reference evidence="3" key="1">
    <citation type="journal article" date="2020" name="G3 (Bethesda)">
        <title>High-Quality Assemblies for Three Invasive Social Wasps from the &lt;i&gt;Vespula&lt;/i&gt; Genus.</title>
        <authorList>
            <person name="Harrop T.W.R."/>
            <person name="Guhlin J."/>
            <person name="McLaughlin G.M."/>
            <person name="Permina E."/>
            <person name="Stockwell P."/>
            <person name="Gilligan J."/>
            <person name="Le Lec M.F."/>
            <person name="Gruber M.A.M."/>
            <person name="Quinn O."/>
            <person name="Lovegrove M."/>
            <person name="Duncan E.J."/>
            <person name="Remnant E.J."/>
            <person name="Van Eeckhoven J."/>
            <person name="Graham B."/>
            <person name="Knapp R.A."/>
            <person name="Langford K.W."/>
            <person name="Kronenberg Z."/>
            <person name="Press M.O."/>
            <person name="Eacker S.M."/>
            <person name="Wilson-Rankin E.E."/>
            <person name="Purcell J."/>
            <person name="Lester P.J."/>
            <person name="Dearden P.K."/>
        </authorList>
    </citation>
    <scope>NUCLEOTIDE SEQUENCE</scope>
    <source>
        <strain evidence="3">Volc-1</strain>
    </source>
</reference>
<dbReference type="AlphaFoldDB" id="A0A834PA88"/>
<feature type="region of interest" description="Disordered" evidence="1">
    <location>
        <begin position="59"/>
        <end position="105"/>
    </location>
</feature>
<organism evidence="3 4">
    <name type="scientific">Vespula pensylvanica</name>
    <name type="common">Western yellow jacket</name>
    <name type="synonym">Wasp</name>
    <dbReference type="NCBI Taxonomy" id="30213"/>
    <lineage>
        <taxon>Eukaryota</taxon>
        <taxon>Metazoa</taxon>
        <taxon>Ecdysozoa</taxon>
        <taxon>Arthropoda</taxon>
        <taxon>Hexapoda</taxon>
        <taxon>Insecta</taxon>
        <taxon>Pterygota</taxon>
        <taxon>Neoptera</taxon>
        <taxon>Endopterygota</taxon>
        <taxon>Hymenoptera</taxon>
        <taxon>Apocrita</taxon>
        <taxon>Aculeata</taxon>
        <taxon>Vespoidea</taxon>
        <taxon>Vespidae</taxon>
        <taxon>Vespinae</taxon>
        <taxon>Vespula</taxon>
    </lineage>
</organism>
<evidence type="ECO:0000313" key="3">
    <source>
        <dbReference type="EMBL" id="KAF7434455.1"/>
    </source>
</evidence>
<dbReference type="Proteomes" id="UP000600918">
    <property type="component" value="Unassembled WGS sequence"/>
</dbReference>
<gene>
    <name evidence="3" type="ORF">H0235_002646</name>
</gene>
<protein>
    <submittedName>
        <fullName evidence="3">Uncharacterized protein</fullName>
    </submittedName>
</protein>
<proteinExistence type="predicted"/>
<feature type="transmembrane region" description="Helical" evidence="2">
    <location>
        <begin position="34"/>
        <end position="55"/>
    </location>
</feature>